<dbReference type="EC" id="3.1.1.-" evidence="3"/>
<dbReference type="PANTHER" id="PTHR11559">
    <property type="entry name" value="CARBOXYLESTERASE"/>
    <property type="match status" value="1"/>
</dbReference>
<feature type="domain" description="Carboxylesterase type B" evidence="4">
    <location>
        <begin position="3"/>
        <end position="443"/>
    </location>
</feature>
<gene>
    <name evidence="5" type="ORF">J2S62_002686</name>
</gene>
<comment type="caution">
    <text evidence="5">The sequence shown here is derived from an EMBL/GenBank/DDBJ whole genome shotgun (WGS) entry which is preliminary data.</text>
</comment>
<evidence type="ECO:0000256" key="1">
    <source>
        <dbReference type="ARBA" id="ARBA00005964"/>
    </source>
</evidence>
<dbReference type="InterPro" id="IPR002018">
    <property type="entry name" value="CarbesteraseB"/>
</dbReference>
<dbReference type="GO" id="GO:0016787">
    <property type="term" value="F:hydrolase activity"/>
    <property type="evidence" value="ECO:0007669"/>
    <property type="project" value="UniProtKB-KW"/>
</dbReference>
<proteinExistence type="inferred from homology"/>
<dbReference type="PROSITE" id="PS00122">
    <property type="entry name" value="CARBOXYLESTERASE_B_1"/>
    <property type="match status" value="1"/>
</dbReference>
<keyword evidence="2 3" id="KW-0378">Hydrolase</keyword>
<evidence type="ECO:0000313" key="6">
    <source>
        <dbReference type="Proteomes" id="UP001183794"/>
    </source>
</evidence>
<accession>A0ABU2B7R6</accession>
<dbReference type="RefSeq" id="WP_310175615.1">
    <property type="nucleotide sequence ID" value="NZ_BAABHE010000002.1"/>
</dbReference>
<dbReference type="Pfam" id="PF00135">
    <property type="entry name" value="COesterase"/>
    <property type="match status" value="1"/>
</dbReference>
<name>A0ABU2B7R6_9MICC</name>
<keyword evidence="6" id="KW-1185">Reference proteome</keyword>
<dbReference type="InterPro" id="IPR050309">
    <property type="entry name" value="Type-B_Carboxylest/Lipase"/>
</dbReference>
<organism evidence="5 6">
    <name type="scientific">Enteractinococcus fodinae</name>
    <dbReference type="NCBI Taxonomy" id="684663"/>
    <lineage>
        <taxon>Bacteria</taxon>
        <taxon>Bacillati</taxon>
        <taxon>Actinomycetota</taxon>
        <taxon>Actinomycetes</taxon>
        <taxon>Micrococcales</taxon>
        <taxon>Micrococcaceae</taxon>
    </lineage>
</organism>
<evidence type="ECO:0000256" key="3">
    <source>
        <dbReference type="RuleBase" id="RU361235"/>
    </source>
</evidence>
<sequence>MSVPVIHTSSGIVTGLTEGCVEVFRGIPYACSPLETGRFDAPVPFDSPELQIDGSRSGTVLPQISIGIDRDYPQVKDDDEWLTLNVFSPRTGNAVNEDDSVPLPIIVWVHGGSFISGTPASPSYDAVELASQGAVVVTITYRLGVDGFLHIPGHPDNRAVLDVVAALRWVQRNAASFGGDPARLTLAGQSAGALLALIVGVSDMAKGLVERLILQSPPALLTSLELAADVFEQLDAAHREKYGTGITEVGPHEAAKHVAEIGPDLIAANGLGWKRIGVGGVPLLPVIDGEIVRESPFLAFAESRLPALISHTTGEYRLFLHLAGALESMSAEAAQGLTFLTGANSAGYPGSFSAPQVAESAMTDRFFTAAAVDLLRARPASRQTYGVVFDSAPAKGIGAAHAIDVSYLFGGIDVELGQVMFPKPNVTDREIGSLVRRHFVGFVHGVPELVRWEDETVTLIADHHNPWMIDARHPLLDRYDAAFNTNLRGGDWIVTTTG</sequence>
<dbReference type="SUPFAM" id="SSF53474">
    <property type="entry name" value="alpha/beta-Hydrolases"/>
    <property type="match status" value="1"/>
</dbReference>
<protein>
    <recommendedName>
        <fullName evidence="3">Carboxylic ester hydrolase</fullName>
        <ecNumber evidence="3">3.1.1.-</ecNumber>
    </recommendedName>
</protein>
<evidence type="ECO:0000313" key="5">
    <source>
        <dbReference type="EMBL" id="MDR7348429.1"/>
    </source>
</evidence>
<dbReference type="EMBL" id="JAVDYJ010000001">
    <property type="protein sequence ID" value="MDR7348429.1"/>
    <property type="molecule type" value="Genomic_DNA"/>
</dbReference>
<evidence type="ECO:0000259" key="4">
    <source>
        <dbReference type="Pfam" id="PF00135"/>
    </source>
</evidence>
<reference evidence="5 6" key="1">
    <citation type="submission" date="2023-07" db="EMBL/GenBank/DDBJ databases">
        <title>Sequencing the genomes of 1000 actinobacteria strains.</title>
        <authorList>
            <person name="Klenk H.-P."/>
        </authorList>
    </citation>
    <scope>NUCLEOTIDE SEQUENCE [LARGE SCALE GENOMIC DNA]</scope>
    <source>
        <strain evidence="5 6">DSM 22966</strain>
    </source>
</reference>
<dbReference type="InterPro" id="IPR019826">
    <property type="entry name" value="Carboxylesterase_B_AS"/>
</dbReference>
<dbReference type="Proteomes" id="UP001183794">
    <property type="component" value="Unassembled WGS sequence"/>
</dbReference>
<comment type="similarity">
    <text evidence="1 3">Belongs to the type-B carboxylesterase/lipase family.</text>
</comment>
<dbReference type="InterPro" id="IPR029058">
    <property type="entry name" value="AB_hydrolase_fold"/>
</dbReference>
<dbReference type="Gene3D" id="3.40.50.1820">
    <property type="entry name" value="alpha/beta hydrolase"/>
    <property type="match status" value="1"/>
</dbReference>
<evidence type="ECO:0000256" key="2">
    <source>
        <dbReference type="ARBA" id="ARBA00022801"/>
    </source>
</evidence>